<dbReference type="InterPro" id="IPR003696">
    <property type="entry name" value="Carbtransf_dom"/>
</dbReference>
<gene>
    <name evidence="4" type="primary">novN_4</name>
    <name evidence="4" type="ORF">SIID45300_02908</name>
</gene>
<dbReference type="InterPro" id="IPR038152">
    <property type="entry name" value="Carbam_trans_C_sf"/>
</dbReference>
<dbReference type="SUPFAM" id="SSF53067">
    <property type="entry name" value="Actin-like ATPase domain"/>
    <property type="match status" value="1"/>
</dbReference>
<name>A0ABQ0CCD8_9PROT</name>
<dbReference type="PANTHER" id="PTHR34847:SF1">
    <property type="entry name" value="NODULATION PROTEIN U"/>
    <property type="match status" value="1"/>
</dbReference>
<feature type="domain" description="Carbamoyltransferase C-terminal" evidence="3">
    <location>
        <begin position="419"/>
        <end position="591"/>
    </location>
</feature>
<evidence type="ECO:0000313" key="4">
    <source>
        <dbReference type="EMBL" id="GAB0058557.1"/>
    </source>
</evidence>
<dbReference type="PANTHER" id="PTHR34847">
    <property type="entry name" value="NODULATION PROTEIN U"/>
    <property type="match status" value="1"/>
</dbReference>
<dbReference type="InterPro" id="IPR051338">
    <property type="entry name" value="NodU/CmcH_Carbamoyltrnsfr"/>
</dbReference>
<dbReference type="RefSeq" id="WP_420906277.1">
    <property type="nucleotide sequence ID" value="NZ_BAAFGK010000005.1"/>
</dbReference>
<dbReference type="CDD" id="cd24100">
    <property type="entry name" value="ASKHA_NBD_MJ1051-like_N"/>
    <property type="match status" value="1"/>
</dbReference>
<protein>
    <submittedName>
        <fullName evidence="4">Decarbamoylnovobiocin carbamoyltransferase</fullName>
        <ecNumber evidence="4">2.1.3.12</ecNumber>
    </submittedName>
</protein>
<dbReference type="InterPro" id="IPR031730">
    <property type="entry name" value="Carbam_trans_C"/>
</dbReference>
<sequence length="592" mass="65650">MIILGIHDGHGASAALLVDGKLVAAMSEDRPTRQTTRSGFPFHAVEGVLRLAGVTMGQVDRIALATRRLPPKYFFIPRENFSIADFWREQTHYWKPRLEGTGKPVYTEVFAHREDPSRRIYDESLIAHEDDAEGMLKARLKHLQAYSGLPVERISVHDHHTCHAWYGYLAQSARRDDTLVFTTDGGGDGCNGTVWEARARGPLRELHRDSRCNIGRIYRYATLLLGMKQFEHAFKTMGLAPYANEKYGRLAYEVYASTLRNDGLGFSYATEPTDHFFWFKERLEGVRFDGIAWGVQKRTEELLAEWVRNGVTATGIADVVLTGGVAMNIKANKVIWELPEVTSLFVPPGSGDESISVGAALIAATSHPTVEAERVEAIAPFDTPYLGDAFSDAEAERAIAAGGIPEGCRVRRADAGDVADILARGEVVARCAGRWEFGPRALGNRSILANPRDSGVVREINEMIKQRDFWMPFASSVLAERSDDYFVNPKRLDARYMTLAFDSTPLGRAEMISGLHPYDFTSRPHVVFPEVNPGYHALISAFEARTGIGALLNTSFNLHGEPMVAGPEDAVSTFVRSGLRHVWIGSWLVSKP</sequence>
<dbReference type="GO" id="GO:0016740">
    <property type="term" value="F:transferase activity"/>
    <property type="evidence" value="ECO:0007669"/>
    <property type="project" value="UniProtKB-KW"/>
</dbReference>
<comment type="similarity">
    <text evidence="1">Belongs to the NodU/CmcH family.</text>
</comment>
<comment type="caution">
    <text evidence="4">The sequence shown here is derived from an EMBL/GenBank/DDBJ whole genome shotgun (WGS) entry which is preliminary data.</text>
</comment>
<dbReference type="Gene3D" id="3.90.870.20">
    <property type="entry name" value="Carbamoyltransferase, C-terminal domain"/>
    <property type="match status" value="1"/>
</dbReference>
<feature type="domain" description="Carbamoyltransferase" evidence="2">
    <location>
        <begin position="3"/>
        <end position="361"/>
    </location>
</feature>
<dbReference type="EMBL" id="BAAFGK010000005">
    <property type="protein sequence ID" value="GAB0058557.1"/>
    <property type="molecule type" value="Genomic_DNA"/>
</dbReference>
<dbReference type="Pfam" id="PF16861">
    <property type="entry name" value="Carbam_trans_C"/>
    <property type="match status" value="1"/>
</dbReference>
<evidence type="ECO:0000259" key="2">
    <source>
        <dbReference type="Pfam" id="PF02543"/>
    </source>
</evidence>
<evidence type="ECO:0000313" key="5">
    <source>
        <dbReference type="Proteomes" id="UP001628193"/>
    </source>
</evidence>
<evidence type="ECO:0000259" key="3">
    <source>
        <dbReference type="Pfam" id="PF16861"/>
    </source>
</evidence>
<accession>A0ABQ0CCD8</accession>
<dbReference type="Gene3D" id="3.30.420.40">
    <property type="match status" value="2"/>
</dbReference>
<dbReference type="EC" id="2.1.3.12" evidence="4"/>
<dbReference type="InterPro" id="IPR043129">
    <property type="entry name" value="ATPase_NBD"/>
</dbReference>
<dbReference type="Proteomes" id="UP001628193">
    <property type="component" value="Unassembled WGS sequence"/>
</dbReference>
<evidence type="ECO:0000256" key="1">
    <source>
        <dbReference type="ARBA" id="ARBA00006129"/>
    </source>
</evidence>
<keyword evidence="4" id="KW-0808">Transferase</keyword>
<organism evidence="4 5">
    <name type="scientific">Candidatus Magnetaquiglobus chichijimensis</name>
    <dbReference type="NCBI Taxonomy" id="3141448"/>
    <lineage>
        <taxon>Bacteria</taxon>
        <taxon>Pseudomonadati</taxon>
        <taxon>Pseudomonadota</taxon>
        <taxon>Magnetococcia</taxon>
        <taxon>Magnetococcales</taxon>
        <taxon>Candidatus Magnetaquicoccaceae</taxon>
        <taxon>Candidatus Magnetaquiglobus</taxon>
    </lineage>
</organism>
<reference evidence="4 5" key="1">
    <citation type="submission" date="2024-09" db="EMBL/GenBank/DDBJ databases">
        <title>Draft genome sequence of Candidatus Magnetaquicoccaceae bacterium FCR-1.</title>
        <authorList>
            <person name="Shimoshige H."/>
            <person name="Shimamura S."/>
            <person name="Taoka A."/>
            <person name="Kobayashi H."/>
            <person name="Maekawa T."/>
        </authorList>
    </citation>
    <scope>NUCLEOTIDE SEQUENCE [LARGE SCALE GENOMIC DNA]</scope>
    <source>
        <strain evidence="4 5">FCR-1</strain>
    </source>
</reference>
<keyword evidence="5" id="KW-1185">Reference proteome</keyword>
<dbReference type="Pfam" id="PF02543">
    <property type="entry name" value="Carbam_trans_N"/>
    <property type="match status" value="1"/>
</dbReference>
<proteinExistence type="inferred from homology"/>